<evidence type="ECO:0000313" key="3">
    <source>
        <dbReference type="Proteomes" id="UP000707451"/>
    </source>
</evidence>
<evidence type="ECO:0000313" key="2">
    <source>
        <dbReference type="EMBL" id="KAG9064409.1"/>
    </source>
</evidence>
<feature type="region of interest" description="Disordered" evidence="1">
    <location>
        <begin position="503"/>
        <end position="529"/>
    </location>
</feature>
<feature type="compositionally biased region" description="Basic and acidic residues" evidence="1">
    <location>
        <begin position="47"/>
        <end position="68"/>
    </location>
</feature>
<name>A0A9P7XR19_9FUNG</name>
<feature type="compositionally biased region" description="Polar residues" evidence="1">
    <location>
        <begin position="302"/>
        <end position="313"/>
    </location>
</feature>
<feature type="region of interest" description="Disordered" evidence="1">
    <location>
        <begin position="645"/>
        <end position="760"/>
    </location>
</feature>
<organism evidence="2 3">
    <name type="scientific">Linnemannia hyalina</name>
    <dbReference type="NCBI Taxonomy" id="64524"/>
    <lineage>
        <taxon>Eukaryota</taxon>
        <taxon>Fungi</taxon>
        <taxon>Fungi incertae sedis</taxon>
        <taxon>Mucoromycota</taxon>
        <taxon>Mortierellomycotina</taxon>
        <taxon>Mortierellomycetes</taxon>
        <taxon>Mortierellales</taxon>
        <taxon>Mortierellaceae</taxon>
        <taxon>Linnemannia</taxon>
    </lineage>
</organism>
<dbReference type="OrthoDB" id="2443645at2759"/>
<dbReference type="AlphaFoldDB" id="A0A9P7XR19"/>
<feature type="compositionally biased region" description="Basic and acidic residues" evidence="1">
    <location>
        <begin position="555"/>
        <end position="565"/>
    </location>
</feature>
<accession>A0A9P7XR19</accession>
<feature type="compositionally biased region" description="Polar residues" evidence="1">
    <location>
        <begin position="727"/>
        <end position="738"/>
    </location>
</feature>
<comment type="caution">
    <text evidence="2">The sequence shown here is derived from an EMBL/GenBank/DDBJ whole genome shotgun (WGS) entry which is preliminary data.</text>
</comment>
<feature type="region of interest" description="Disordered" evidence="1">
    <location>
        <begin position="555"/>
        <end position="575"/>
    </location>
</feature>
<feature type="region of interest" description="Disordered" evidence="1">
    <location>
        <begin position="592"/>
        <end position="631"/>
    </location>
</feature>
<feature type="region of interest" description="Disordered" evidence="1">
    <location>
        <begin position="278"/>
        <end position="319"/>
    </location>
</feature>
<sequence length="760" mass="82196">MEPSPMSSATPFFVHCPIKPISRPSSAYAELESPPPSPLQRSTSDTDSDHPRDYKQQQLSNHDRRFNESRPIQIPMDLLDKSISLGTSSMKRLLSFTTAVRAGPLLPSNKTHTLLNTPLVDKLADSPSPVARPLSPSKRISSLLYRKQQQPSPSTSSVPIHPAAHRSGPVNTRLGDFGDFEEVSILSRPATPTPLTAITTTTASVAAATAISHAALQKTANALVGDMDVDMNHADQSSPLSDRTPVAVGRASRHQTPARVATMTINNNQSNVNLTNSLRSQTSTSTSIITTPSRVTAPPRHTATTANQGQETSTPKRKKTLLKSMSSSMSSSMRQVKKRATDLIGGIRQRHKKSNNFKFDQDEFDEGSLVTKVENRHLDNEDYDISTLSLASIVAPSDAVPSSTASPSRVNSSSSVPTLASWPMEVDMISVSSNSSKSTENTAPPLTAAVAADLLQLSWSSPSGPSLFTRSAEDLTRNPMSSFYDFSNCDPSLPHVGLSLAAETEADRPHQSRRRTKSESAAPVMTPEKSTSLSSIPFACHLRLHYNLKDHDTNEECAKQKEKQTTKSSRFGLGSSDWIDSKNHIVPKFMARYKKGGQKGGQKDKNKGYPETNGFTLGGDGGNRSDPFRDPDVDECVELIFADTPAPKSSLSTPTKSGTKTKHSISLPSSPPSSSSSSLASSPSSSSPTCEMTFQHAINRRMTVKQQQQKQDQEQEQRAPQAKSFRRSSSTPAMSARQQPPPLIVVSSSQGSQELFVPSP</sequence>
<feature type="compositionally biased region" description="Low complexity" evidence="1">
    <location>
        <begin position="148"/>
        <end position="159"/>
    </location>
</feature>
<dbReference type="EMBL" id="JAHRHY010000014">
    <property type="protein sequence ID" value="KAG9064409.1"/>
    <property type="molecule type" value="Genomic_DNA"/>
</dbReference>
<gene>
    <name evidence="2" type="ORF">KI688_003599</name>
</gene>
<feature type="region of interest" description="Disordered" evidence="1">
    <location>
        <begin position="144"/>
        <end position="173"/>
    </location>
</feature>
<dbReference type="Proteomes" id="UP000707451">
    <property type="component" value="Unassembled WGS sequence"/>
</dbReference>
<proteinExistence type="predicted"/>
<keyword evidence="3" id="KW-1185">Reference proteome</keyword>
<feature type="compositionally biased region" description="Low complexity" evidence="1">
    <location>
        <begin position="664"/>
        <end position="688"/>
    </location>
</feature>
<reference evidence="2" key="1">
    <citation type="submission" date="2021-06" db="EMBL/GenBank/DDBJ databases">
        <title>Genome Sequence of Mortierella hyaline Strain SCG-10, a Cold-Adapted, Nitrate-Reducing Fungus Isolated from Soil in Minnesota, USA.</title>
        <authorList>
            <person name="Aldossari N."/>
        </authorList>
    </citation>
    <scope>NUCLEOTIDE SEQUENCE</scope>
    <source>
        <strain evidence="2">SCG-10</strain>
    </source>
</reference>
<evidence type="ECO:0000256" key="1">
    <source>
        <dbReference type="SAM" id="MobiDB-lite"/>
    </source>
</evidence>
<feature type="region of interest" description="Disordered" evidence="1">
    <location>
        <begin position="25"/>
        <end position="73"/>
    </location>
</feature>
<protein>
    <submittedName>
        <fullName evidence="2">Uncharacterized protein</fullName>
    </submittedName>
</protein>
<feature type="compositionally biased region" description="Low complexity" evidence="1">
    <location>
        <begin position="278"/>
        <end position="294"/>
    </location>
</feature>
<feature type="compositionally biased region" description="Polar residues" evidence="1">
    <location>
        <begin position="647"/>
        <end position="658"/>
    </location>
</feature>